<dbReference type="SUPFAM" id="SSF54791">
    <property type="entry name" value="Eukaryotic type KH-domain (KH-domain type I)"/>
    <property type="match status" value="1"/>
</dbReference>
<dbReference type="Proteomes" id="UP001430396">
    <property type="component" value="Unassembled WGS sequence"/>
</dbReference>
<dbReference type="InterPro" id="IPR001247">
    <property type="entry name" value="ExoRNase_PH_dom1"/>
</dbReference>
<dbReference type="InterPro" id="IPR012340">
    <property type="entry name" value="NA-bd_OB-fold"/>
</dbReference>
<keyword evidence="2 7" id="KW-0963">Cytoplasm</keyword>
<dbReference type="SUPFAM" id="SSF46915">
    <property type="entry name" value="Polynucleotide phosphorylase/guanosine pentaphosphate synthase (PNPase/GPSI), domain 3"/>
    <property type="match status" value="1"/>
</dbReference>
<dbReference type="Pfam" id="PF03725">
    <property type="entry name" value="RNase_PH_C"/>
    <property type="match status" value="2"/>
</dbReference>
<comment type="similarity">
    <text evidence="1 7">Belongs to the polyribonucleotide nucleotidyltransferase family.</text>
</comment>
<keyword evidence="3 7" id="KW-0808">Transferase</keyword>
<dbReference type="RefSeq" id="WP_228316784.1">
    <property type="nucleotide sequence ID" value="NZ_JAFFQH010000184.1"/>
</dbReference>
<dbReference type="InterPro" id="IPR012162">
    <property type="entry name" value="PNPase"/>
</dbReference>
<proteinExistence type="inferred from homology"/>
<reference evidence="9" key="1">
    <citation type="submission" date="2021-02" db="EMBL/GenBank/DDBJ databases">
        <title>Copper resistance gene diversity in local Xanthomonas species at agrochemical polluted sites in Trinidad, Trinidad and Tobago.</title>
        <authorList>
            <person name="Ramnarine S.D.B.J."/>
            <person name="Ramsubhag A."/>
            <person name="Jayaraman J."/>
        </authorList>
    </citation>
    <scope>NUCLEOTIDE SEQUENCE</scope>
    <source>
        <strain evidence="9">CaNP6A</strain>
    </source>
</reference>
<dbReference type="SUPFAM" id="SSF54211">
    <property type="entry name" value="Ribosomal protein S5 domain 2-like"/>
    <property type="match status" value="2"/>
</dbReference>
<dbReference type="Gene3D" id="3.30.1370.10">
    <property type="entry name" value="K Homology domain, type 1"/>
    <property type="match status" value="1"/>
</dbReference>
<dbReference type="InterPro" id="IPR036456">
    <property type="entry name" value="PNPase_PH_RNA-bd_sf"/>
</dbReference>
<evidence type="ECO:0000313" key="10">
    <source>
        <dbReference type="Proteomes" id="UP001430396"/>
    </source>
</evidence>
<dbReference type="CDD" id="cd04472">
    <property type="entry name" value="S1_PNPase"/>
    <property type="match status" value="1"/>
</dbReference>
<dbReference type="CDD" id="cd02393">
    <property type="entry name" value="KH-I_PNPase"/>
    <property type="match status" value="1"/>
</dbReference>
<dbReference type="CDD" id="cd11363">
    <property type="entry name" value="RNase_PH_PNPase_1"/>
    <property type="match status" value="1"/>
</dbReference>
<dbReference type="Pfam" id="PF00013">
    <property type="entry name" value="KH_1"/>
    <property type="match status" value="1"/>
</dbReference>
<dbReference type="PROSITE" id="PS50126">
    <property type="entry name" value="S1"/>
    <property type="match status" value="1"/>
</dbReference>
<keyword evidence="10" id="KW-1185">Reference proteome</keyword>
<dbReference type="InterPro" id="IPR020568">
    <property type="entry name" value="Ribosomal_Su5_D2-typ_SF"/>
</dbReference>
<dbReference type="InterPro" id="IPR004087">
    <property type="entry name" value="KH_dom"/>
</dbReference>
<evidence type="ECO:0000313" key="9">
    <source>
        <dbReference type="EMBL" id="MCD0265568.1"/>
    </source>
</evidence>
<dbReference type="NCBIfam" id="NF008805">
    <property type="entry name" value="PRK11824.1"/>
    <property type="match status" value="1"/>
</dbReference>
<dbReference type="PANTHER" id="PTHR11252">
    <property type="entry name" value="POLYRIBONUCLEOTIDE NUCLEOTIDYLTRANSFERASE"/>
    <property type="match status" value="1"/>
</dbReference>
<comment type="catalytic activity">
    <reaction evidence="7">
        <text>RNA(n+1) + phosphate = RNA(n) + a ribonucleoside 5'-diphosphate</text>
        <dbReference type="Rhea" id="RHEA:22096"/>
        <dbReference type="Rhea" id="RHEA-COMP:14527"/>
        <dbReference type="Rhea" id="RHEA-COMP:17342"/>
        <dbReference type="ChEBI" id="CHEBI:43474"/>
        <dbReference type="ChEBI" id="CHEBI:57930"/>
        <dbReference type="ChEBI" id="CHEBI:140395"/>
        <dbReference type="EC" id="2.7.7.8"/>
    </reaction>
</comment>
<gene>
    <name evidence="7 9" type="primary">pnp</name>
    <name evidence="9" type="ORF">JWH11_03780</name>
</gene>
<comment type="function">
    <text evidence="7">Involved in mRNA degradation. Catalyzes the phosphorolysis of single-stranded polyribonucleotides processively in the 3'- to 5'-direction.</text>
</comment>
<keyword evidence="6 7" id="KW-0694">RNA-binding</keyword>
<dbReference type="Pfam" id="PF01138">
    <property type="entry name" value="RNase_PH"/>
    <property type="match status" value="2"/>
</dbReference>
<evidence type="ECO:0000256" key="7">
    <source>
        <dbReference type="HAMAP-Rule" id="MF_01595"/>
    </source>
</evidence>
<dbReference type="NCBIfam" id="TIGR03591">
    <property type="entry name" value="polynuc_phos"/>
    <property type="match status" value="1"/>
</dbReference>
<evidence type="ECO:0000256" key="4">
    <source>
        <dbReference type="ARBA" id="ARBA00022695"/>
    </source>
</evidence>
<organism evidence="9 10">
    <name type="scientific">Xanthomonas melonis</name>
    <dbReference type="NCBI Taxonomy" id="56456"/>
    <lineage>
        <taxon>Bacteria</taxon>
        <taxon>Pseudomonadati</taxon>
        <taxon>Pseudomonadota</taxon>
        <taxon>Gammaproteobacteria</taxon>
        <taxon>Lysobacterales</taxon>
        <taxon>Lysobacteraceae</taxon>
        <taxon>Xanthomonas</taxon>
    </lineage>
</organism>
<dbReference type="InterPro" id="IPR004088">
    <property type="entry name" value="KH_dom_type_1"/>
</dbReference>
<dbReference type="InterPro" id="IPR036612">
    <property type="entry name" value="KH_dom_type_1_sf"/>
</dbReference>
<evidence type="ECO:0000256" key="5">
    <source>
        <dbReference type="ARBA" id="ARBA00022842"/>
    </source>
</evidence>
<keyword evidence="5 7" id="KW-0460">Magnesium</keyword>
<feature type="domain" description="S1 motif" evidence="8">
    <location>
        <begin position="623"/>
        <end position="691"/>
    </location>
</feature>
<protein>
    <recommendedName>
        <fullName evidence="7">Polyribonucleotide nucleotidyltransferase</fullName>
        <ecNumber evidence="7">2.7.7.8</ecNumber>
    </recommendedName>
    <alternativeName>
        <fullName evidence="7">Polynucleotide phosphorylase</fullName>
        <shortName evidence="7">PNPase</shortName>
    </alternativeName>
</protein>
<evidence type="ECO:0000256" key="6">
    <source>
        <dbReference type="ARBA" id="ARBA00022884"/>
    </source>
</evidence>
<dbReference type="EC" id="2.7.7.8" evidence="7"/>
<evidence type="ECO:0000256" key="1">
    <source>
        <dbReference type="ARBA" id="ARBA00007404"/>
    </source>
</evidence>
<dbReference type="HAMAP" id="MF_01595">
    <property type="entry name" value="PNPase"/>
    <property type="match status" value="1"/>
</dbReference>
<dbReference type="PANTHER" id="PTHR11252:SF0">
    <property type="entry name" value="POLYRIBONUCLEOTIDE NUCLEOTIDYLTRANSFERASE 1, MITOCHONDRIAL"/>
    <property type="match status" value="1"/>
</dbReference>
<dbReference type="InterPro" id="IPR027408">
    <property type="entry name" value="PNPase/RNase_PH_dom_sf"/>
</dbReference>
<evidence type="ECO:0000256" key="2">
    <source>
        <dbReference type="ARBA" id="ARBA00022490"/>
    </source>
</evidence>
<dbReference type="SUPFAM" id="SSF55666">
    <property type="entry name" value="Ribonuclease PH domain 2-like"/>
    <property type="match status" value="2"/>
</dbReference>
<evidence type="ECO:0000259" key="8">
    <source>
        <dbReference type="PROSITE" id="PS50126"/>
    </source>
</evidence>
<dbReference type="EMBL" id="JAFFQI010000177">
    <property type="protein sequence ID" value="MCD0265568.1"/>
    <property type="molecule type" value="Genomic_DNA"/>
</dbReference>
<comment type="caution">
    <text evidence="9">The sequence shown here is derived from an EMBL/GenBank/DDBJ whole genome shotgun (WGS) entry which is preliminary data.</text>
</comment>
<dbReference type="Pfam" id="PF00575">
    <property type="entry name" value="S1"/>
    <property type="match status" value="1"/>
</dbReference>
<sequence length="704" mass="75645">MAKITKTFQYGKHTVTLETGEVARQASGAVIVKMDDTVLLVTAVAAKSAREGQDFFPLTVDYQEKFYAGGRIPGGFFKREGRATEKETLISRLIDRPIRPLFPEDYKNEVQIIATVMSMNPDIDGDIAALIGASAALSLAGTPFNGPIGAAKVGYKNGEYILNPTVTDLKDSQLELVVAGTANAVLMVESEAALLSEEVMLGAVTFGHREMQKVINAINELTVEAGTKPSAWVAPAKNTALINALKEAVGTQLAGAFQVRDKLQRRDAISAIKKDVLESLAGRVASEGWNAAELAKEFGELEYRTMRDSVLDTKVRIDGRALDTVRPISVQAGVLPRTHGSALFTRGETQAIVVTTLGTARDGQVIDAVSGEYKENFLFHYNFPPYSVGECGRFGAPKRREIGHGRLAKRGVLAVMPSLEEFPYTIRVVSEITESNGSSSMASVCGSSLALMDAGVPVKAPVAGIAMGLVKEDDRFVVLSDILGDEDHLGDMDFKVAGTAEGVSALQMDIKIEGITEEIMKQALQQAKAGRLHILGEMSKALTTPRQELSDYAPRLLTIKIHPDKIREVIGKGGSTIQAITKETGTQIDIQDDGTIIIASVNAIAAQAAKSRIEQITSDVEPGRIYEGKVAKIMDFGAFVTILPGKDGLVHVSQISSERVERVGDKLKEGDVVRVKVLEVDKQGRIRLSIKAVEEGEGVQASAE</sequence>
<keyword evidence="7" id="KW-0479">Metal-binding</keyword>
<dbReference type="InterPro" id="IPR015848">
    <property type="entry name" value="PNPase_PH_RNA-bd_bac/org-type"/>
</dbReference>
<comment type="cofactor">
    <cofactor evidence="7">
        <name>Mg(2+)</name>
        <dbReference type="ChEBI" id="CHEBI:18420"/>
    </cofactor>
</comment>
<dbReference type="Gene3D" id="3.30.230.70">
    <property type="entry name" value="GHMP Kinase, N-terminal domain"/>
    <property type="match status" value="2"/>
</dbReference>
<dbReference type="PROSITE" id="PS50084">
    <property type="entry name" value="KH_TYPE_1"/>
    <property type="match status" value="1"/>
</dbReference>
<evidence type="ECO:0000256" key="3">
    <source>
        <dbReference type="ARBA" id="ARBA00022679"/>
    </source>
</evidence>
<dbReference type="InterPro" id="IPR015847">
    <property type="entry name" value="ExoRNase_PH_dom2"/>
</dbReference>
<name>A0ABS8NUG6_9XANT</name>
<dbReference type="InterPro" id="IPR003029">
    <property type="entry name" value="S1_domain"/>
</dbReference>
<dbReference type="SMART" id="SM00322">
    <property type="entry name" value="KH"/>
    <property type="match status" value="1"/>
</dbReference>
<dbReference type="Gene3D" id="2.40.50.140">
    <property type="entry name" value="Nucleic acid-binding proteins"/>
    <property type="match status" value="1"/>
</dbReference>
<dbReference type="SUPFAM" id="SSF50249">
    <property type="entry name" value="Nucleic acid-binding proteins"/>
    <property type="match status" value="1"/>
</dbReference>
<dbReference type="SMART" id="SM00316">
    <property type="entry name" value="S1"/>
    <property type="match status" value="1"/>
</dbReference>
<dbReference type="InterPro" id="IPR036345">
    <property type="entry name" value="ExoRNase_PH_dom2_sf"/>
</dbReference>
<dbReference type="CDD" id="cd11364">
    <property type="entry name" value="RNase_PH_PNPase_2"/>
    <property type="match status" value="1"/>
</dbReference>
<comment type="subcellular location">
    <subcellularLocation>
        <location evidence="7">Cytoplasm</location>
    </subcellularLocation>
</comment>
<comment type="subunit">
    <text evidence="7">Component of the RNA degradosome, which is a multiprotein complex involved in RNA processing and mRNA degradation.</text>
</comment>
<keyword evidence="4 7" id="KW-0548">Nucleotidyltransferase</keyword>
<dbReference type="GO" id="GO:0004654">
    <property type="term" value="F:polyribonucleotide nucleotidyltransferase activity"/>
    <property type="evidence" value="ECO:0007669"/>
    <property type="project" value="UniProtKB-EC"/>
</dbReference>
<feature type="binding site" evidence="7">
    <location>
        <position position="493"/>
    </location>
    <ligand>
        <name>Mg(2+)</name>
        <dbReference type="ChEBI" id="CHEBI:18420"/>
    </ligand>
</feature>
<dbReference type="PIRSF" id="PIRSF005499">
    <property type="entry name" value="PNPase"/>
    <property type="match status" value="1"/>
</dbReference>
<dbReference type="Pfam" id="PF03726">
    <property type="entry name" value="PNPase"/>
    <property type="match status" value="1"/>
</dbReference>
<feature type="binding site" evidence="7">
    <location>
        <position position="487"/>
    </location>
    <ligand>
        <name>Mg(2+)</name>
        <dbReference type="ChEBI" id="CHEBI:18420"/>
    </ligand>
</feature>
<accession>A0ABS8NUG6</accession>